<dbReference type="Pfam" id="PF05368">
    <property type="entry name" value="NmrA"/>
    <property type="match status" value="1"/>
</dbReference>
<dbReference type="CDD" id="cd05269">
    <property type="entry name" value="TMR_SDR_a"/>
    <property type="match status" value="1"/>
</dbReference>
<keyword evidence="3" id="KW-1185">Reference proteome</keyword>
<dbReference type="STRING" id="150121.SAMN06296010_0090"/>
<sequence length="288" mass="30542">MNLAEPLANSIPSLAITGATGHLGGSVARAFSDLGQGQTLVVRDASRAPQLAGAQARQAAYRDGAASRAALEGAQTLFMVSASESVDRVDEHRAFIDAAAAAGVSHIVYTSFFGAHPEAVFTLARDHFATEQHIRESGLDFTFLRNNFYMDFFALLAGDDGVIRGPAGGGRVSAVSRADLADAALAVLRDPGAHRGATYELTGREALTLDEVARIITQKTGRPVSFHDETLPEAYESRASYGAPSWQVDAWVSTYTAMAAGEQSRITGDVLSLTGHQPETLGEFLDRM</sequence>
<reference evidence="3" key="1">
    <citation type="submission" date="2017-04" db="EMBL/GenBank/DDBJ databases">
        <authorList>
            <person name="Varghese N."/>
            <person name="Submissions S."/>
        </authorList>
    </citation>
    <scope>NUCLEOTIDE SEQUENCE [LARGE SCALE GENOMIC DNA]</scope>
    <source>
        <strain evidence="3">VKM Ac-2510</strain>
    </source>
</reference>
<dbReference type="AlphaFoldDB" id="A0A1X7I0T9"/>
<gene>
    <name evidence="2" type="ORF">SAMN06296010_0090</name>
</gene>
<name>A0A1X7I0T9_9MICO</name>
<dbReference type="InterPro" id="IPR008030">
    <property type="entry name" value="NmrA-like"/>
</dbReference>
<evidence type="ECO:0000313" key="2">
    <source>
        <dbReference type="EMBL" id="SMG08004.1"/>
    </source>
</evidence>
<accession>A0A1X7I0T9</accession>
<proteinExistence type="predicted"/>
<evidence type="ECO:0000259" key="1">
    <source>
        <dbReference type="Pfam" id="PF05368"/>
    </source>
</evidence>
<dbReference type="SUPFAM" id="SSF51735">
    <property type="entry name" value="NAD(P)-binding Rossmann-fold domains"/>
    <property type="match status" value="1"/>
</dbReference>
<dbReference type="Gene3D" id="3.40.50.720">
    <property type="entry name" value="NAD(P)-binding Rossmann-like Domain"/>
    <property type="match status" value="1"/>
</dbReference>
<dbReference type="Proteomes" id="UP000193244">
    <property type="component" value="Unassembled WGS sequence"/>
</dbReference>
<protein>
    <submittedName>
        <fullName evidence="2">Uncharacterized conserved protein YbjT, contains NAD(P)-binding and DUF2867 domains</fullName>
    </submittedName>
</protein>
<dbReference type="RefSeq" id="WP_085481920.1">
    <property type="nucleotide sequence ID" value="NZ_FXAY01000001.1"/>
</dbReference>
<dbReference type="PANTHER" id="PTHR47129:SF1">
    <property type="entry name" value="NMRA-LIKE DOMAIN-CONTAINING PROTEIN"/>
    <property type="match status" value="1"/>
</dbReference>
<dbReference type="Gene3D" id="3.90.25.10">
    <property type="entry name" value="UDP-galactose 4-epimerase, domain 1"/>
    <property type="match status" value="1"/>
</dbReference>
<feature type="domain" description="NmrA-like" evidence="1">
    <location>
        <begin position="14"/>
        <end position="230"/>
    </location>
</feature>
<dbReference type="InterPro" id="IPR052718">
    <property type="entry name" value="NmrA-type_oxidoreductase"/>
</dbReference>
<dbReference type="InterPro" id="IPR036291">
    <property type="entry name" value="NAD(P)-bd_dom_sf"/>
</dbReference>
<dbReference type="PANTHER" id="PTHR47129">
    <property type="entry name" value="QUINONE OXIDOREDUCTASE 2"/>
    <property type="match status" value="1"/>
</dbReference>
<evidence type="ECO:0000313" key="3">
    <source>
        <dbReference type="Proteomes" id="UP000193244"/>
    </source>
</evidence>
<dbReference type="OrthoDB" id="3243290at2"/>
<dbReference type="EMBL" id="FXAY01000001">
    <property type="protein sequence ID" value="SMG08004.1"/>
    <property type="molecule type" value="Genomic_DNA"/>
</dbReference>
<organism evidence="2 3">
    <name type="scientific">Agreia pratensis</name>
    <dbReference type="NCBI Taxonomy" id="150121"/>
    <lineage>
        <taxon>Bacteria</taxon>
        <taxon>Bacillati</taxon>
        <taxon>Actinomycetota</taxon>
        <taxon>Actinomycetes</taxon>
        <taxon>Micrococcales</taxon>
        <taxon>Microbacteriaceae</taxon>
        <taxon>Agreia</taxon>
    </lineage>
</organism>